<keyword evidence="3" id="KW-1185">Reference proteome</keyword>
<dbReference type="AlphaFoldDB" id="A0CD57"/>
<dbReference type="eggNOG" id="ENOG502T0YS">
    <property type="taxonomic scope" value="Eukaryota"/>
</dbReference>
<accession>A0CD57</accession>
<dbReference type="KEGG" id="ptm:GSPATT00006935001"/>
<dbReference type="GO" id="GO:0008270">
    <property type="term" value="F:zinc ion binding"/>
    <property type="evidence" value="ECO:0000318"/>
    <property type="project" value="GO_Central"/>
</dbReference>
<keyword evidence="1" id="KW-1133">Transmembrane helix</keyword>
<dbReference type="OrthoDB" id="293534at2759"/>
<gene>
    <name evidence="2" type="ORF">GSPATT00006935001</name>
</gene>
<evidence type="ECO:0000256" key="1">
    <source>
        <dbReference type="SAM" id="Phobius"/>
    </source>
</evidence>
<dbReference type="GeneID" id="5021896"/>
<evidence type="ECO:0000313" key="3">
    <source>
        <dbReference type="Proteomes" id="UP000000600"/>
    </source>
</evidence>
<proteinExistence type="predicted"/>
<evidence type="ECO:0000313" key="2">
    <source>
        <dbReference type="EMBL" id="CAK68724.1"/>
    </source>
</evidence>
<dbReference type="InParanoid" id="A0CD57"/>
<dbReference type="RefSeq" id="XP_001436121.1">
    <property type="nucleotide sequence ID" value="XM_001436084.1"/>
</dbReference>
<dbReference type="HOGENOM" id="CLU_038221_1_0_1"/>
<keyword evidence="1" id="KW-0812">Transmembrane</keyword>
<dbReference type="OMA" id="AQWIDNE"/>
<evidence type="ECO:0008006" key="4">
    <source>
        <dbReference type="Google" id="ProtNLM"/>
    </source>
</evidence>
<dbReference type="Proteomes" id="UP000000600">
    <property type="component" value="Unassembled WGS sequence"/>
</dbReference>
<organism evidence="2 3">
    <name type="scientific">Paramecium tetraurelia</name>
    <dbReference type="NCBI Taxonomy" id="5888"/>
    <lineage>
        <taxon>Eukaryota</taxon>
        <taxon>Sar</taxon>
        <taxon>Alveolata</taxon>
        <taxon>Ciliophora</taxon>
        <taxon>Intramacronucleata</taxon>
        <taxon>Oligohymenophorea</taxon>
        <taxon>Peniculida</taxon>
        <taxon>Parameciidae</taxon>
        <taxon>Paramecium</taxon>
    </lineage>
</organism>
<dbReference type="PANTHER" id="PTHR12621:SF7">
    <property type="entry name" value="CYSTEINE AND HISTIDINE-RICH DOMAIN-CONTAINING PROTEIN 1"/>
    <property type="match status" value="1"/>
</dbReference>
<feature type="transmembrane region" description="Helical" evidence="1">
    <location>
        <begin position="32"/>
        <end position="54"/>
    </location>
</feature>
<keyword evidence="1" id="KW-0472">Membrane</keyword>
<name>A0CD57_PARTE</name>
<sequence>MHKFLSSIEKIDIFGVPISLLTHKNESKFQSVMGGIISILLGSLSLAYFLYIMAQWIDNEITPNVSSKQQTTGYAEFEWKETLIQLNLEDFTSDIDPFRKENNIITPLLFAILGSNIEDDPIPYFSTDSMPMTVILSNGSLILNNAYDEDENHKVMKQYLLVFATCSNDYEIAGRTCADEKTINDYLSKQHGFMFLTIRLNQLNYVTRELELFAKQYYLAFNPQRPIYSQIMLKQQETIIDDGILFKNYEHYYFLNNYELINQEVDTTFMPGVVQFMSNGKYNFDIFNSYLFRIDNISIIEEVAMPKLGQILAQIGSIVQLIFIFKYVAIYYNNKLQENELFHDIITMYYPEFKEVTLNVFNQFEISMEDNGKLKSDLQNIKKKYSALLRGAKEKCRLNNILYEISRLQFILQQQFGNQAFLLCHNLGAKLSEKQQEDQSLKDTNRLVVKPINSLDLDHRCSSLEPLEMLLRQP</sequence>
<dbReference type="PANTHER" id="PTHR12621">
    <property type="entry name" value="CYSTEINE AND HISTIDINE-RICH DOMAIN CHORD -CONTAINING PROTEIN"/>
    <property type="match status" value="1"/>
</dbReference>
<reference evidence="2 3" key="1">
    <citation type="journal article" date="2006" name="Nature">
        <title>Global trends of whole-genome duplications revealed by the ciliate Paramecium tetraurelia.</title>
        <authorList>
            <consortium name="Genoscope"/>
            <person name="Aury J.-M."/>
            <person name="Jaillon O."/>
            <person name="Duret L."/>
            <person name="Noel B."/>
            <person name="Jubin C."/>
            <person name="Porcel B.M."/>
            <person name="Segurens B."/>
            <person name="Daubin V."/>
            <person name="Anthouard V."/>
            <person name="Aiach N."/>
            <person name="Arnaiz O."/>
            <person name="Billaut A."/>
            <person name="Beisson J."/>
            <person name="Blanc I."/>
            <person name="Bouhouche K."/>
            <person name="Camara F."/>
            <person name="Duharcourt S."/>
            <person name="Guigo R."/>
            <person name="Gogendeau D."/>
            <person name="Katinka M."/>
            <person name="Keller A.-M."/>
            <person name="Kissmehl R."/>
            <person name="Klotz C."/>
            <person name="Koll F."/>
            <person name="Le Moue A."/>
            <person name="Lepere C."/>
            <person name="Malinsky S."/>
            <person name="Nowacki M."/>
            <person name="Nowak J.K."/>
            <person name="Plattner H."/>
            <person name="Poulain J."/>
            <person name="Ruiz F."/>
            <person name="Serrano V."/>
            <person name="Zagulski M."/>
            <person name="Dessen P."/>
            <person name="Betermier M."/>
            <person name="Weissenbach J."/>
            <person name="Scarpelli C."/>
            <person name="Schachter V."/>
            <person name="Sperling L."/>
            <person name="Meyer E."/>
            <person name="Cohen J."/>
            <person name="Wincker P."/>
        </authorList>
    </citation>
    <scope>NUCLEOTIDE SEQUENCE [LARGE SCALE GENOMIC DNA]</scope>
    <source>
        <strain evidence="2 3">Stock d4-2</strain>
    </source>
</reference>
<protein>
    <recommendedName>
        <fullName evidence="4">Transmembrane protein</fullName>
    </recommendedName>
</protein>
<dbReference type="EMBL" id="CT868063">
    <property type="protein sequence ID" value="CAK68724.1"/>
    <property type="molecule type" value="Genomic_DNA"/>
</dbReference>